<keyword evidence="8" id="KW-1185">Reference proteome</keyword>
<dbReference type="InterPro" id="IPR058518">
    <property type="entry name" value="DUF8205"/>
</dbReference>
<name>A0A067SE26_GALM3</name>
<keyword evidence="2 4" id="KW-0863">Zinc-finger</keyword>
<evidence type="ECO:0000256" key="1">
    <source>
        <dbReference type="ARBA" id="ARBA00022723"/>
    </source>
</evidence>
<dbReference type="Pfam" id="PF01753">
    <property type="entry name" value="zf-MYND"/>
    <property type="match status" value="1"/>
</dbReference>
<protein>
    <recommendedName>
        <fullName evidence="6">MYND-type domain-containing protein</fullName>
    </recommendedName>
</protein>
<dbReference type="EMBL" id="KL142403">
    <property type="protein sequence ID" value="KDR69205.1"/>
    <property type="molecule type" value="Genomic_DNA"/>
</dbReference>
<evidence type="ECO:0000259" key="6">
    <source>
        <dbReference type="PROSITE" id="PS50865"/>
    </source>
</evidence>
<dbReference type="PROSITE" id="PS50865">
    <property type="entry name" value="ZF_MYND_2"/>
    <property type="match status" value="1"/>
</dbReference>
<evidence type="ECO:0000256" key="3">
    <source>
        <dbReference type="ARBA" id="ARBA00022833"/>
    </source>
</evidence>
<gene>
    <name evidence="7" type="ORF">GALMADRAFT_256041</name>
</gene>
<evidence type="ECO:0000313" key="8">
    <source>
        <dbReference type="Proteomes" id="UP000027222"/>
    </source>
</evidence>
<evidence type="ECO:0000256" key="5">
    <source>
        <dbReference type="SAM" id="MobiDB-lite"/>
    </source>
</evidence>
<reference evidence="8" key="1">
    <citation type="journal article" date="2014" name="Proc. Natl. Acad. Sci. U.S.A.">
        <title>Extensive sampling of basidiomycete genomes demonstrates inadequacy of the white-rot/brown-rot paradigm for wood decay fungi.</title>
        <authorList>
            <person name="Riley R."/>
            <person name="Salamov A.A."/>
            <person name="Brown D.W."/>
            <person name="Nagy L.G."/>
            <person name="Floudas D."/>
            <person name="Held B.W."/>
            <person name="Levasseur A."/>
            <person name="Lombard V."/>
            <person name="Morin E."/>
            <person name="Otillar R."/>
            <person name="Lindquist E.A."/>
            <person name="Sun H."/>
            <person name="LaButti K.M."/>
            <person name="Schmutz J."/>
            <person name="Jabbour D."/>
            <person name="Luo H."/>
            <person name="Baker S.E."/>
            <person name="Pisabarro A.G."/>
            <person name="Walton J.D."/>
            <person name="Blanchette R.A."/>
            <person name="Henrissat B."/>
            <person name="Martin F."/>
            <person name="Cullen D."/>
            <person name="Hibbett D.S."/>
            <person name="Grigoriev I.V."/>
        </authorList>
    </citation>
    <scope>NUCLEOTIDE SEQUENCE [LARGE SCALE GENOMIC DNA]</scope>
    <source>
        <strain evidence="8">CBS 339.88</strain>
    </source>
</reference>
<dbReference type="GO" id="GO:0008270">
    <property type="term" value="F:zinc ion binding"/>
    <property type="evidence" value="ECO:0007669"/>
    <property type="project" value="UniProtKB-KW"/>
</dbReference>
<keyword evidence="1" id="KW-0479">Metal-binding</keyword>
<dbReference type="Proteomes" id="UP000027222">
    <property type="component" value="Unassembled WGS sequence"/>
</dbReference>
<feature type="compositionally biased region" description="Polar residues" evidence="5">
    <location>
        <begin position="1"/>
        <end position="15"/>
    </location>
</feature>
<proteinExistence type="predicted"/>
<keyword evidence="3" id="KW-0862">Zinc</keyword>
<accession>A0A067SE26</accession>
<dbReference type="AlphaFoldDB" id="A0A067SE26"/>
<dbReference type="Gene3D" id="6.10.140.2220">
    <property type="match status" value="1"/>
</dbReference>
<sequence>MNSSSATNNSTIRNPSQKEIREHRRGMKSACMKCGGGESENLKKCSHCGGRYCSRECQVADWPNHKGVCLGAVSSTTFVDVNKLCQTFAANDFLKRHLEVLIALELKLLDKKKKDLDELFMVQVFVSFEPTDALDLFRLMTKNGHDDRAMQGMLQICMINSGWSITEKFGGSTDPTQENNRAVLRGLGLGYPRGTLEFIHCAGGRFTILHNVFLIAEDAMEQARNAKEIEIPVTFTGRTHKKPVSVLNYMEYINALIRQDIENRWLLRKNMERRDKKTIRDAFQLGDDEDAYGFGAMMKQKVESEIIFKEAVNLYSEGMGRT</sequence>
<evidence type="ECO:0000256" key="4">
    <source>
        <dbReference type="PROSITE-ProRule" id="PRU00134"/>
    </source>
</evidence>
<evidence type="ECO:0000256" key="2">
    <source>
        <dbReference type="ARBA" id="ARBA00022771"/>
    </source>
</evidence>
<evidence type="ECO:0000313" key="7">
    <source>
        <dbReference type="EMBL" id="KDR69205.1"/>
    </source>
</evidence>
<dbReference type="SUPFAM" id="SSF144232">
    <property type="entry name" value="HIT/MYND zinc finger-like"/>
    <property type="match status" value="1"/>
</dbReference>
<dbReference type="OrthoDB" id="2824457at2759"/>
<organism evidence="7 8">
    <name type="scientific">Galerina marginata (strain CBS 339.88)</name>
    <dbReference type="NCBI Taxonomy" id="685588"/>
    <lineage>
        <taxon>Eukaryota</taxon>
        <taxon>Fungi</taxon>
        <taxon>Dikarya</taxon>
        <taxon>Basidiomycota</taxon>
        <taxon>Agaricomycotina</taxon>
        <taxon>Agaricomycetes</taxon>
        <taxon>Agaricomycetidae</taxon>
        <taxon>Agaricales</taxon>
        <taxon>Agaricineae</taxon>
        <taxon>Strophariaceae</taxon>
        <taxon>Galerina</taxon>
    </lineage>
</organism>
<dbReference type="HOGENOM" id="CLU_060143_1_0_1"/>
<dbReference type="Pfam" id="PF26632">
    <property type="entry name" value="DUF8205"/>
    <property type="match status" value="1"/>
</dbReference>
<dbReference type="STRING" id="685588.A0A067SE26"/>
<feature type="region of interest" description="Disordered" evidence="5">
    <location>
        <begin position="1"/>
        <end position="24"/>
    </location>
</feature>
<feature type="domain" description="MYND-type" evidence="6">
    <location>
        <begin position="31"/>
        <end position="69"/>
    </location>
</feature>
<dbReference type="InterPro" id="IPR002893">
    <property type="entry name" value="Znf_MYND"/>
</dbReference>